<dbReference type="AlphaFoldDB" id="A0A1V0TUS4"/>
<evidence type="ECO:0000256" key="2">
    <source>
        <dbReference type="SAM" id="SignalP"/>
    </source>
</evidence>
<reference evidence="3 4" key="1">
    <citation type="submission" date="2017-04" db="EMBL/GenBank/DDBJ databases">
        <title>Complete Genome Sequence of Streptomyces gilvosporeus F607, a Capable Producer of Natamycin.</title>
        <authorList>
            <person name="Zong G."/>
            <person name="Zhong C."/>
            <person name="Fu J."/>
            <person name="Qin R."/>
            <person name="Cao G."/>
        </authorList>
    </citation>
    <scope>NUCLEOTIDE SEQUENCE [LARGE SCALE GENOMIC DNA]</scope>
    <source>
        <strain evidence="3 4">F607</strain>
    </source>
</reference>
<feature type="chain" id="PRO_5012346676" evidence="2">
    <location>
        <begin position="26"/>
        <end position="100"/>
    </location>
</feature>
<evidence type="ECO:0000256" key="1">
    <source>
        <dbReference type="SAM" id="MobiDB-lite"/>
    </source>
</evidence>
<dbReference type="RefSeq" id="WP_083106724.1">
    <property type="nucleotide sequence ID" value="NZ_CP020569.1"/>
</dbReference>
<accession>A0A1V0TUS4</accession>
<evidence type="ECO:0000313" key="3">
    <source>
        <dbReference type="EMBL" id="ARF56696.1"/>
    </source>
</evidence>
<organism evidence="3 4">
    <name type="scientific">Streptomyces gilvosporeus</name>
    <dbReference type="NCBI Taxonomy" id="553510"/>
    <lineage>
        <taxon>Bacteria</taxon>
        <taxon>Bacillati</taxon>
        <taxon>Actinomycetota</taxon>
        <taxon>Actinomycetes</taxon>
        <taxon>Kitasatosporales</taxon>
        <taxon>Streptomycetaceae</taxon>
        <taxon>Streptomyces</taxon>
    </lineage>
</organism>
<keyword evidence="2" id="KW-0732">Signal</keyword>
<dbReference type="Proteomes" id="UP000192726">
    <property type="component" value="Chromosome"/>
</dbReference>
<dbReference type="EMBL" id="CP020569">
    <property type="protein sequence ID" value="ARF56696.1"/>
    <property type="molecule type" value="Genomic_DNA"/>
</dbReference>
<proteinExistence type="predicted"/>
<evidence type="ECO:0000313" key="4">
    <source>
        <dbReference type="Proteomes" id="UP000192726"/>
    </source>
</evidence>
<dbReference type="KEGG" id="sgv:B1H19_23250"/>
<gene>
    <name evidence="3" type="ORF">B1H19_23250</name>
</gene>
<feature type="region of interest" description="Disordered" evidence="1">
    <location>
        <begin position="81"/>
        <end position="100"/>
    </location>
</feature>
<name>A0A1V0TUS4_9ACTN</name>
<sequence length="100" mass="9943">MKYAKSAAIVAGSLMAIGAAAPAFAAGPQPPHALPPASSSTLSNVLHARPLDGERLAPLVKTVKGAAQKVQGGKKILLHGNKIGSSTPKSLLGEGLSIGQ</sequence>
<protein>
    <submittedName>
        <fullName evidence="3">Uncharacterized protein</fullName>
    </submittedName>
</protein>
<feature type="signal peptide" evidence="2">
    <location>
        <begin position="1"/>
        <end position="25"/>
    </location>
</feature>
<keyword evidence="4" id="KW-1185">Reference proteome</keyword>